<evidence type="ECO:0000256" key="14">
    <source>
        <dbReference type="SAM" id="MobiDB-lite"/>
    </source>
</evidence>
<evidence type="ECO:0000259" key="15">
    <source>
        <dbReference type="PROSITE" id="PS50056"/>
    </source>
</evidence>
<dbReference type="InterPro" id="IPR000387">
    <property type="entry name" value="Tyr_Pase_dom"/>
</dbReference>
<feature type="domain" description="Tyrosine specific protein phosphatases" evidence="15">
    <location>
        <begin position="120"/>
        <end position="187"/>
    </location>
</feature>
<comment type="similarity">
    <text evidence="10">In the N-terminal section; belongs to the non-receptor class of the protein-tyrosine phosphatase family.</text>
</comment>
<accession>A0A1D1VX11</accession>
<keyword evidence="8 10" id="KW-0539">Nucleus</keyword>
<evidence type="ECO:0000256" key="13">
    <source>
        <dbReference type="PIRSR" id="PIRSR036958-3"/>
    </source>
</evidence>
<evidence type="ECO:0000256" key="2">
    <source>
        <dbReference type="ARBA" id="ARBA00022664"/>
    </source>
</evidence>
<keyword evidence="6 10" id="KW-0506">mRNA capping</keyword>
<reference evidence="16 17" key="1">
    <citation type="journal article" date="2016" name="Nat. Commun.">
        <title>Extremotolerant tardigrade genome and improved radiotolerance of human cultured cells by tardigrade-unique protein.</title>
        <authorList>
            <person name="Hashimoto T."/>
            <person name="Horikawa D.D."/>
            <person name="Saito Y."/>
            <person name="Kuwahara H."/>
            <person name="Kozuka-Hata H."/>
            <person name="Shin-I T."/>
            <person name="Minakuchi Y."/>
            <person name="Ohishi K."/>
            <person name="Motoyama A."/>
            <person name="Aizu T."/>
            <person name="Enomoto A."/>
            <person name="Kondo K."/>
            <person name="Tanaka S."/>
            <person name="Hara Y."/>
            <person name="Koshikawa S."/>
            <person name="Sagara H."/>
            <person name="Miura T."/>
            <person name="Yokobori S."/>
            <person name="Miyagawa K."/>
            <person name="Suzuki Y."/>
            <person name="Kubo T."/>
            <person name="Oyama M."/>
            <person name="Kohara Y."/>
            <person name="Fujiyama A."/>
            <person name="Arakawa K."/>
            <person name="Katayama T."/>
            <person name="Toyoda A."/>
            <person name="Kunieda T."/>
        </authorList>
    </citation>
    <scope>NUCLEOTIDE SEQUENCE [LARGE SCALE GENOMIC DNA]</scope>
    <source>
        <strain evidence="16 17">YOKOZUNA-1</strain>
    </source>
</reference>
<evidence type="ECO:0000313" key="17">
    <source>
        <dbReference type="Proteomes" id="UP000186922"/>
    </source>
</evidence>
<dbReference type="Gene3D" id="3.90.190.10">
    <property type="entry name" value="Protein tyrosine phosphatase superfamily"/>
    <property type="match status" value="1"/>
</dbReference>
<dbReference type="InterPro" id="IPR001339">
    <property type="entry name" value="mRNA_cap_enzyme_adenylation"/>
</dbReference>
<dbReference type="GO" id="GO:0005525">
    <property type="term" value="F:GTP binding"/>
    <property type="evidence" value="ECO:0007669"/>
    <property type="project" value="UniProtKB-UniRule"/>
</dbReference>
<feature type="compositionally biased region" description="Basic and acidic residues" evidence="14">
    <location>
        <begin position="631"/>
        <end position="640"/>
    </location>
</feature>
<comment type="function">
    <text evidence="10">Bifunctional mRNA-capping enzyme exhibiting RNA 5'-triphosphate monophosphatase activity in the N-terminal part and mRNA guanylyltransferase activity in the C-terminal part. Catalyzes the first two steps of cap formation: by removing the gamma-phosphate from the 5'-triphosphate end of nascent mRNA to yield a diphosphate end, and by transferring the GMP moiety of GTP to the 5'-diphosphate terminus of RNA via a covalent enzyme-GMP reaction intermediate.</text>
</comment>
<keyword evidence="4 10" id="KW-0548">Nucleotidyltransferase</keyword>
<dbReference type="InterPro" id="IPR017074">
    <property type="entry name" value="mRNA_cap_enz_bifunc"/>
</dbReference>
<dbReference type="InterPro" id="IPR013846">
    <property type="entry name" value="mRNA_cap_enzyme_C"/>
</dbReference>
<proteinExistence type="inferred from homology"/>
<dbReference type="SUPFAM" id="SSF50249">
    <property type="entry name" value="Nucleic acid-binding proteins"/>
    <property type="match status" value="1"/>
</dbReference>
<dbReference type="InterPro" id="IPR051029">
    <property type="entry name" value="mRNA_Capping_Enz/RNA_Phosphat"/>
</dbReference>
<dbReference type="GO" id="GO:0006370">
    <property type="term" value="P:7-methylguanosine mRNA capping"/>
    <property type="evidence" value="ECO:0007669"/>
    <property type="project" value="UniProtKB-UniRule"/>
</dbReference>
<dbReference type="Gene3D" id="3.30.470.30">
    <property type="entry name" value="DNA ligase/mRNA capping enzyme"/>
    <property type="match status" value="1"/>
</dbReference>
<comment type="subcellular location">
    <subcellularLocation>
        <location evidence="1 10">Nucleus</location>
    </subcellularLocation>
</comment>
<dbReference type="GO" id="GO:0004651">
    <property type="term" value="F:polynucleotide 5'-phosphatase activity"/>
    <property type="evidence" value="ECO:0007669"/>
    <property type="project" value="UniProtKB-UniRule"/>
</dbReference>
<dbReference type="PROSITE" id="PS00383">
    <property type="entry name" value="TYR_PHOSPHATASE_1"/>
    <property type="match status" value="1"/>
</dbReference>
<feature type="binding site" evidence="13">
    <location>
        <position position="329"/>
    </location>
    <ligand>
        <name>GTP</name>
        <dbReference type="ChEBI" id="CHEBI:37565"/>
    </ligand>
</feature>
<dbReference type="CDD" id="cd07895">
    <property type="entry name" value="Adenylation_mRNA_capping"/>
    <property type="match status" value="1"/>
</dbReference>
<dbReference type="GO" id="GO:0140818">
    <property type="term" value="F:mRNA 5'-triphosphate monophosphatase activity"/>
    <property type="evidence" value="ECO:0007669"/>
    <property type="project" value="UniProtKB-EC"/>
</dbReference>
<dbReference type="GO" id="GO:0005524">
    <property type="term" value="F:ATP binding"/>
    <property type="evidence" value="ECO:0007669"/>
    <property type="project" value="InterPro"/>
</dbReference>
<keyword evidence="5 10" id="KW-0547">Nucleotide-binding</keyword>
<dbReference type="Pfam" id="PF00782">
    <property type="entry name" value="DSPc"/>
    <property type="match status" value="1"/>
</dbReference>
<keyword evidence="3 10" id="KW-0808">Transferase</keyword>
<comment type="similarity">
    <text evidence="10">In the C-terminal section; belongs to the eukaryotic GTase family.</text>
</comment>
<dbReference type="InterPro" id="IPR012340">
    <property type="entry name" value="NA-bd_OB-fold"/>
</dbReference>
<dbReference type="GO" id="GO:0004721">
    <property type="term" value="F:phosphoprotein phosphatase activity"/>
    <property type="evidence" value="ECO:0007669"/>
    <property type="project" value="UniProtKB-UniRule"/>
</dbReference>
<feature type="binding site" evidence="13">
    <location>
        <position position="314"/>
    </location>
    <ligand>
        <name>GTP</name>
        <dbReference type="ChEBI" id="CHEBI:37565"/>
    </ligand>
</feature>
<comment type="catalytic activity">
    <reaction evidence="10">
        <text>a 5'-end triphospho-ribonucleoside in mRNA + H2O = a 5'-end diphospho-ribonucleoside in mRNA + phosphate + H(+)</text>
        <dbReference type="Rhea" id="RHEA:67004"/>
        <dbReference type="Rhea" id="RHEA-COMP:17164"/>
        <dbReference type="Rhea" id="RHEA-COMP:17165"/>
        <dbReference type="ChEBI" id="CHEBI:15377"/>
        <dbReference type="ChEBI" id="CHEBI:15378"/>
        <dbReference type="ChEBI" id="CHEBI:43474"/>
        <dbReference type="ChEBI" id="CHEBI:167616"/>
        <dbReference type="ChEBI" id="CHEBI:167618"/>
        <dbReference type="EC" id="3.6.1.74"/>
    </reaction>
</comment>
<feature type="region of interest" description="Disordered" evidence="14">
    <location>
        <begin position="598"/>
        <end position="640"/>
    </location>
</feature>
<evidence type="ECO:0000256" key="12">
    <source>
        <dbReference type="PIRSR" id="PIRSR036958-2"/>
    </source>
</evidence>
<comment type="caution">
    <text evidence="16">The sequence shown here is derived from an EMBL/GenBank/DDBJ whole genome shotgun (WGS) entry which is preliminary data.</text>
</comment>
<keyword evidence="10" id="KW-0378">Hydrolase</keyword>
<dbReference type="AlphaFoldDB" id="A0A1D1VX11"/>
<organism evidence="16 17">
    <name type="scientific">Ramazzottius varieornatus</name>
    <name type="common">Water bear</name>
    <name type="synonym">Tardigrade</name>
    <dbReference type="NCBI Taxonomy" id="947166"/>
    <lineage>
        <taxon>Eukaryota</taxon>
        <taxon>Metazoa</taxon>
        <taxon>Ecdysozoa</taxon>
        <taxon>Tardigrada</taxon>
        <taxon>Eutardigrada</taxon>
        <taxon>Parachela</taxon>
        <taxon>Hypsibioidea</taxon>
        <taxon>Ramazzottiidae</taxon>
        <taxon>Ramazzottius</taxon>
    </lineage>
</organism>
<dbReference type="InterPro" id="IPR029021">
    <property type="entry name" value="Prot-tyrosine_phosphatase-like"/>
</dbReference>
<dbReference type="PROSITE" id="PS50056">
    <property type="entry name" value="TYR_PHOSPHATASE_2"/>
    <property type="match status" value="1"/>
</dbReference>
<dbReference type="PIRSF" id="PIRSF036958">
    <property type="entry name" value="mRNA_capping_HCE"/>
    <property type="match status" value="1"/>
</dbReference>
<dbReference type="GO" id="GO:0005634">
    <property type="term" value="C:nucleus"/>
    <property type="evidence" value="ECO:0007669"/>
    <property type="project" value="UniProtKB-SubCell"/>
</dbReference>
<dbReference type="SUPFAM" id="SSF52799">
    <property type="entry name" value="(Phosphotyrosine protein) phosphatases II"/>
    <property type="match status" value="1"/>
</dbReference>
<dbReference type="OrthoDB" id="200924at2759"/>
<evidence type="ECO:0000313" key="16">
    <source>
        <dbReference type="EMBL" id="GAV03544.1"/>
    </source>
</evidence>
<dbReference type="EMBL" id="BDGG01000009">
    <property type="protein sequence ID" value="GAV03544.1"/>
    <property type="molecule type" value="Genomic_DNA"/>
</dbReference>
<dbReference type="InterPro" id="IPR000340">
    <property type="entry name" value="Dual-sp_phosphatase_cat-dom"/>
</dbReference>
<evidence type="ECO:0000256" key="3">
    <source>
        <dbReference type="ARBA" id="ARBA00022679"/>
    </source>
</evidence>
<dbReference type="Pfam" id="PF03919">
    <property type="entry name" value="mRNA_cap_C"/>
    <property type="match status" value="1"/>
</dbReference>
<feature type="binding site" evidence="13">
    <location>
        <begin position="486"/>
        <end position="488"/>
    </location>
    <ligand>
        <name>GTP</name>
        <dbReference type="ChEBI" id="CHEBI:37565"/>
    </ligand>
</feature>
<gene>
    <name evidence="16" type="primary">RvY_13947-1</name>
    <name evidence="16" type="synonym">RvY_13947.1</name>
    <name evidence="16" type="ORF">RvY_13947</name>
</gene>
<evidence type="ECO:0000256" key="6">
    <source>
        <dbReference type="ARBA" id="ARBA00023042"/>
    </source>
</evidence>
<feature type="region of interest" description="Disordered" evidence="14">
    <location>
        <begin position="213"/>
        <end position="246"/>
    </location>
</feature>
<evidence type="ECO:0000256" key="10">
    <source>
        <dbReference type="PIRNR" id="PIRNR036958"/>
    </source>
</evidence>
<evidence type="ECO:0000256" key="8">
    <source>
        <dbReference type="ARBA" id="ARBA00023242"/>
    </source>
</evidence>
<feature type="active site" description="N6-GMP-lysine intermediate" evidence="12">
    <location>
        <position position="309"/>
    </location>
</feature>
<dbReference type="EC" id="3.6.1.74" evidence="10"/>
<dbReference type="InterPro" id="IPR016130">
    <property type="entry name" value="Tyr_Pase_AS"/>
</dbReference>
<dbReference type="STRING" id="947166.A0A1D1VX11"/>
<evidence type="ECO:0000256" key="11">
    <source>
        <dbReference type="PIRSR" id="PIRSR036958-1"/>
    </source>
</evidence>
<dbReference type="PANTHER" id="PTHR10367">
    <property type="entry name" value="MRNA-CAPPING ENZYME"/>
    <property type="match status" value="1"/>
</dbReference>
<dbReference type="Pfam" id="PF01331">
    <property type="entry name" value="mRNA_cap_enzyme"/>
    <property type="match status" value="1"/>
</dbReference>
<protein>
    <recommendedName>
        <fullName evidence="10">mRNA-capping enzyme</fullName>
    </recommendedName>
    <domain>
        <recommendedName>
            <fullName evidence="10">mRNA 5'-triphosphate monophosphatase</fullName>
            <ecNumber evidence="10">3.6.1.74</ecNumber>
        </recommendedName>
        <alternativeName>
            <fullName evidence="10">mRNA 5'-phosphatase</fullName>
        </alternativeName>
    </domain>
    <domain>
        <recommendedName>
            <fullName evidence="10">mRNA guanylyltransferase</fullName>
            <ecNumber evidence="10">2.7.7.50</ecNumber>
        </recommendedName>
        <alternativeName>
            <fullName evidence="10">GTP--RNA guanylyltransferase</fullName>
            <shortName evidence="10">GTase</shortName>
        </alternativeName>
    </domain>
</protein>
<feature type="active site" description="Phosphocysteine intermediate" evidence="11">
    <location>
        <position position="142"/>
    </location>
</feature>
<sequence length="640" mass="72985">MGDRDRRLDAVNKPRSAEYWNEAPPRWMNCPRVGEAVGRFLPLKTPLDSRYDDKVPPANRFGVDDVFAAARSQGKTIGMWVDLSKTSRFYNRRKVESYGAKYVKVVCSGHAECPSEQQTQLFISQVSTFLQKSADSLVAVHCTHGFNRTGFMVCSFLVDQEGWSIEAAIDSFAKARPPGIYKSDYLKELVNRYGDPDEEPVVPDLPAWCYEDDAEPQLDDDGNSSAQPVVETQVPAEADTSRNKDEPKFMDNVAGVSYLLDQELANDIRKRTKALCRWKKKGFPGCQPVSMDLDNVGLLAELDYRVSWKADGVRYMMFIDDNRAFFLDRNDDVFEASEMTFPCRDGRGVLKNTLVDGEMIIDTIPDKMGGGKRPRYLIYDMIHCMNTAICEQGFDKRCSAIRNEIIRPRETLFEKSPHLKQLEPFSVRWKTFWPLIVEDGTKGPQDMAEKILAPKFSQDMSHEVDGLVFQPENKPYIPGRCDYVLKWKPPHLCTIDFRLQINQEGGRGMVPRAKANLWVNDHTVPFGEMKMSKDMKQHDQKIVECSYDAQQRKWDFLRVREDKSFPNHITTANAVFKGIIHPLTKDKLLDYIENSSRAALARKQTKRSHQPSNQVEPEGNGRPSKLAHSGPSRDPRPGVY</sequence>
<feature type="binding site" evidence="13">
    <location>
        <begin position="558"/>
        <end position="563"/>
    </location>
    <ligand>
        <name>GTP</name>
        <dbReference type="ChEBI" id="CHEBI:37565"/>
    </ligand>
</feature>
<feature type="binding site" evidence="13">
    <location>
        <begin position="356"/>
        <end position="358"/>
    </location>
    <ligand>
        <name>GTP</name>
        <dbReference type="ChEBI" id="CHEBI:37565"/>
    </ligand>
</feature>
<name>A0A1D1VX11_RAMVA</name>
<dbReference type="GO" id="GO:0004484">
    <property type="term" value="F:mRNA guanylyltransferase activity"/>
    <property type="evidence" value="ECO:0007669"/>
    <property type="project" value="UniProtKB-UniRule"/>
</dbReference>
<dbReference type="EC" id="2.7.7.50" evidence="10"/>
<dbReference type="PANTHER" id="PTHR10367:SF17">
    <property type="entry name" value="MRNA-CAPPING ENZYME"/>
    <property type="match status" value="1"/>
</dbReference>
<dbReference type="Gene3D" id="2.40.50.140">
    <property type="entry name" value="Nucleic acid-binding proteins"/>
    <property type="match status" value="1"/>
</dbReference>
<dbReference type="SUPFAM" id="SSF56091">
    <property type="entry name" value="DNA ligase/mRNA capping enzyme, catalytic domain"/>
    <property type="match status" value="1"/>
</dbReference>
<dbReference type="Proteomes" id="UP000186922">
    <property type="component" value="Unassembled WGS sequence"/>
</dbReference>
<evidence type="ECO:0000256" key="9">
    <source>
        <dbReference type="ARBA" id="ARBA00044624"/>
    </source>
</evidence>
<evidence type="ECO:0000256" key="1">
    <source>
        <dbReference type="ARBA" id="ARBA00004123"/>
    </source>
</evidence>
<evidence type="ECO:0000256" key="7">
    <source>
        <dbReference type="ARBA" id="ARBA00023134"/>
    </source>
</evidence>
<keyword evidence="2 10" id="KW-0507">mRNA processing</keyword>
<comment type="catalytic activity">
    <reaction evidence="9">
        <text>a 5'-end diphospho-ribonucleoside in mRNA + GTP + H(+) = a 5'-end (5'-triphosphoguanosine)-ribonucleoside in mRNA + diphosphate</text>
        <dbReference type="Rhea" id="RHEA:67012"/>
        <dbReference type="Rhea" id="RHEA-COMP:17165"/>
        <dbReference type="Rhea" id="RHEA-COMP:17166"/>
        <dbReference type="ChEBI" id="CHEBI:15378"/>
        <dbReference type="ChEBI" id="CHEBI:33019"/>
        <dbReference type="ChEBI" id="CHEBI:37565"/>
        <dbReference type="ChEBI" id="CHEBI:167616"/>
        <dbReference type="ChEBI" id="CHEBI:167617"/>
        <dbReference type="EC" id="2.7.7.50"/>
    </reaction>
    <physiologicalReaction direction="left-to-right" evidence="9">
        <dbReference type="Rhea" id="RHEA:67013"/>
    </physiologicalReaction>
</comment>
<feature type="compositionally biased region" description="Acidic residues" evidence="14">
    <location>
        <begin position="213"/>
        <end position="222"/>
    </location>
</feature>
<keyword evidence="7 10" id="KW-0342">GTP-binding</keyword>
<evidence type="ECO:0000256" key="5">
    <source>
        <dbReference type="ARBA" id="ARBA00022741"/>
    </source>
</evidence>
<keyword evidence="17" id="KW-1185">Reference proteome</keyword>
<evidence type="ECO:0000256" key="4">
    <source>
        <dbReference type="ARBA" id="ARBA00022695"/>
    </source>
</evidence>